<feature type="chain" id="PRO_5041418109" evidence="2">
    <location>
        <begin position="19"/>
        <end position="177"/>
    </location>
</feature>
<dbReference type="InterPro" id="IPR013783">
    <property type="entry name" value="Ig-like_fold"/>
</dbReference>
<keyword evidence="1" id="KW-0812">Transmembrane</keyword>
<feature type="signal peptide" evidence="2">
    <location>
        <begin position="1"/>
        <end position="18"/>
    </location>
</feature>
<evidence type="ECO:0000313" key="3">
    <source>
        <dbReference type="EMBL" id="CAI5790500.1"/>
    </source>
</evidence>
<keyword evidence="1" id="KW-1133">Transmembrane helix</keyword>
<dbReference type="AlphaFoldDB" id="A0AA35L634"/>
<keyword evidence="4" id="KW-1185">Reference proteome</keyword>
<dbReference type="EMBL" id="OX395138">
    <property type="protein sequence ID" value="CAI5790500.1"/>
    <property type="molecule type" value="Genomic_DNA"/>
</dbReference>
<proteinExistence type="predicted"/>
<evidence type="ECO:0000256" key="1">
    <source>
        <dbReference type="SAM" id="Phobius"/>
    </source>
</evidence>
<name>A0AA35L634_9SAUR</name>
<accession>A0AA35L634</accession>
<sequence length="177" mass="19526">MNLFWVLYALLANHWCLGDDKDSELCTSAGELPAPDLFLNKTLVSEGETITALCAAPAEVFLTGFFFCKDGAPVSSKKAASQYVQYIVYASPKNAGQYSCGYQQKDAKNQVKISALSVAQNLIVQPRYYDSNVDPGQTIPTYIWILRSSLVLLLLVSAPIITYFMEKCNCSLFGPRN</sequence>
<protein>
    <submittedName>
        <fullName evidence="3">AMP-responsive element-binding 3</fullName>
    </submittedName>
</protein>
<feature type="transmembrane region" description="Helical" evidence="1">
    <location>
        <begin position="142"/>
        <end position="164"/>
    </location>
</feature>
<evidence type="ECO:0000256" key="2">
    <source>
        <dbReference type="SAM" id="SignalP"/>
    </source>
</evidence>
<dbReference type="Proteomes" id="UP001178461">
    <property type="component" value="Chromosome 13"/>
</dbReference>
<organism evidence="3 4">
    <name type="scientific">Podarcis lilfordi</name>
    <name type="common">Lilford's wall lizard</name>
    <dbReference type="NCBI Taxonomy" id="74358"/>
    <lineage>
        <taxon>Eukaryota</taxon>
        <taxon>Metazoa</taxon>
        <taxon>Chordata</taxon>
        <taxon>Craniata</taxon>
        <taxon>Vertebrata</taxon>
        <taxon>Euteleostomi</taxon>
        <taxon>Lepidosauria</taxon>
        <taxon>Squamata</taxon>
        <taxon>Bifurcata</taxon>
        <taxon>Unidentata</taxon>
        <taxon>Episquamata</taxon>
        <taxon>Laterata</taxon>
        <taxon>Lacertibaenia</taxon>
        <taxon>Lacertidae</taxon>
        <taxon>Podarcis</taxon>
    </lineage>
</organism>
<keyword evidence="1" id="KW-0472">Membrane</keyword>
<reference evidence="3" key="1">
    <citation type="submission" date="2022-12" db="EMBL/GenBank/DDBJ databases">
        <authorList>
            <person name="Alioto T."/>
            <person name="Alioto T."/>
            <person name="Gomez Garrido J."/>
        </authorList>
    </citation>
    <scope>NUCLEOTIDE SEQUENCE</scope>
</reference>
<gene>
    <name evidence="3" type="ORF">PODLI_1B000091</name>
</gene>
<evidence type="ECO:0000313" key="4">
    <source>
        <dbReference type="Proteomes" id="UP001178461"/>
    </source>
</evidence>
<dbReference type="InterPro" id="IPR036179">
    <property type="entry name" value="Ig-like_dom_sf"/>
</dbReference>
<dbReference type="Gene3D" id="2.60.40.10">
    <property type="entry name" value="Immunoglobulins"/>
    <property type="match status" value="1"/>
</dbReference>
<dbReference type="SUPFAM" id="SSF48726">
    <property type="entry name" value="Immunoglobulin"/>
    <property type="match status" value="1"/>
</dbReference>
<keyword evidence="2" id="KW-0732">Signal</keyword>